<feature type="transmembrane region" description="Helical" evidence="1">
    <location>
        <begin position="49"/>
        <end position="66"/>
    </location>
</feature>
<dbReference type="GO" id="GO:0005886">
    <property type="term" value="C:plasma membrane"/>
    <property type="evidence" value="ECO:0007669"/>
    <property type="project" value="TreeGrafter"/>
</dbReference>
<gene>
    <name evidence="2" type="ORF">SAMN05421548_12487</name>
</gene>
<feature type="transmembrane region" description="Helical" evidence="1">
    <location>
        <begin position="123"/>
        <end position="141"/>
    </location>
</feature>
<dbReference type="STRING" id="416944.SAMN05421548_12487"/>
<reference evidence="3" key="1">
    <citation type="submission" date="2016-09" db="EMBL/GenBank/DDBJ databases">
        <authorList>
            <person name="Varghese N."/>
            <person name="Submissions S."/>
        </authorList>
    </citation>
    <scope>NUCLEOTIDE SEQUENCE [LARGE SCALE GENOMIC DNA]</scope>
    <source>
        <strain evidence="3">TNe-862</strain>
    </source>
</reference>
<evidence type="ECO:0000256" key="1">
    <source>
        <dbReference type="SAM" id="Phobius"/>
    </source>
</evidence>
<keyword evidence="1" id="KW-0472">Membrane</keyword>
<feature type="transmembrane region" description="Helical" evidence="1">
    <location>
        <begin position="73"/>
        <end position="91"/>
    </location>
</feature>
<feature type="transmembrane region" description="Helical" evidence="1">
    <location>
        <begin position="171"/>
        <end position="191"/>
    </location>
</feature>
<dbReference type="RefSeq" id="WP_092001892.1">
    <property type="nucleotide sequence ID" value="NZ_FMYQ01000024.1"/>
</dbReference>
<dbReference type="PANTHER" id="PTHR30199:SF0">
    <property type="entry name" value="INNER MEMBRANE PROTEIN YDCO"/>
    <property type="match status" value="1"/>
</dbReference>
<feature type="transmembrane region" description="Helical" evidence="1">
    <location>
        <begin position="292"/>
        <end position="316"/>
    </location>
</feature>
<protein>
    <submittedName>
        <fullName evidence="2">Benzoate membrane transport protein</fullName>
    </submittedName>
</protein>
<dbReference type="GO" id="GO:0042925">
    <property type="term" value="F:benzoate transmembrane transporter activity"/>
    <property type="evidence" value="ECO:0007669"/>
    <property type="project" value="InterPro"/>
</dbReference>
<feature type="transmembrane region" description="Helical" evidence="1">
    <location>
        <begin position="354"/>
        <end position="386"/>
    </location>
</feature>
<dbReference type="Pfam" id="PF03594">
    <property type="entry name" value="BenE"/>
    <property type="match status" value="1"/>
</dbReference>
<keyword evidence="3" id="KW-1185">Reference proteome</keyword>
<name>A0A1G6X6C3_9BURK</name>
<feature type="transmembrane region" description="Helical" evidence="1">
    <location>
        <begin position="251"/>
        <end position="272"/>
    </location>
</feature>
<dbReference type="AlphaFoldDB" id="A0A1G6X6C3"/>
<sequence length="406" mass="41915">MSAVSQLAKDASLPAIVAGAVATLISFAGPLVLVFQAAQGMPHALLESWVWTISIGSGFLGVVLSLRYRVPVVVAWSAPGSALLITLLPTVSFPEAVGAYLIASVATFVIGVSGTFDRIVSRLPAGISAAMLAGILFGFAAKMFVVLPAQPVMVGAMFVVFFMGRRWFPRYAVVGVLAVGVFVSVLGGKLTGHVPSLQFTAPTWTTPRFDWQAGVNISLPLMVVALTGQWVPGMAVLRNSGYAKPSAGPLIAWSSAVSAVLAPFGCHGLNLAAITAAICTGHEAHAEAEKRYVAGVSGGIVYLVLGCIAATVLSLFAMLPKELIAALAGLALFPTIAGALAASMSDVQDRDAALVTFIVSASGMSLCGLGAAFWSLLFGLAAHALLRWKLARRASGKLPTRAEAQP</sequence>
<evidence type="ECO:0000313" key="2">
    <source>
        <dbReference type="EMBL" id="SDD73624.1"/>
    </source>
</evidence>
<dbReference type="Proteomes" id="UP000198908">
    <property type="component" value="Unassembled WGS sequence"/>
</dbReference>
<keyword evidence="1" id="KW-0812">Transmembrane</keyword>
<feature type="transmembrane region" description="Helical" evidence="1">
    <location>
        <begin position="211"/>
        <end position="231"/>
    </location>
</feature>
<feature type="transmembrane region" description="Helical" evidence="1">
    <location>
        <begin position="147"/>
        <end position="164"/>
    </location>
</feature>
<proteinExistence type="predicted"/>
<feature type="transmembrane region" description="Helical" evidence="1">
    <location>
        <begin position="12"/>
        <end position="37"/>
    </location>
</feature>
<feature type="transmembrane region" description="Helical" evidence="1">
    <location>
        <begin position="97"/>
        <end position="116"/>
    </location>
</feature>
<accession>A0A1G6X6C3</accession>
<evidence type="ECO:0000313" key="3">
    <source>
        <dbReference type="Proteomes" id="UP000198908"/>
    </source>
</evidence>
<organism evidence="2 3">
    <name type="scientific">Paraburkholderia lycopersici</name>
    <dbReference type="NCBI Taxonomy" id="416944"/>
    <lineage>
        <taxon>Bacteria</taxon>
        <taxon>Pseudomonadati</taxon>
        <taxon>Pseudomonadota</taxon>
        <taxon>Betaproteobacteria</taxon>
        <taxon>Burkholderiales</taxon>
        <taxon>Burkholderiaceae</taxon>
        <taxon>Paraburkholderia</taxon>
    </lineage>
</organism>
<dbReference type="PANTHER" id="PTHR30199">
    <property type="entry name" value="MFS FAMILY TRANSPORTER, PREDICTED SUBSTRATE BENZOATE"/>
    <property type="match status" value="1"/>
</dbReference>
<dbReference type="InterPro" id="IPR004711">
    <property type="entry name" value="Benzoate_Transporter"/>
</dbReference>
<dbReference type="EMBL" id="FMYQ01000024">
    <property type="protein sequence ID" value="SDD73624.1"/>
    <property type="molecule type" value="Genomic_DNA"/>
</dbReference>
<feature type="transmembrane region" description="Helical" evidence="1">
    <location>
        <begin position="323"/>
        <end position="342"/>
    </location>
</feature>
<dbReference type="OrthoDB" id="9792424at2"/>
<keyword evidence="1" id="KW-1133">Transmembrane helix</keyword>
<dbReference type="NCBIfam" id="TIGR00843">
    <property type="entry name" value="benE"/>
    <property type="match status" value="1"/>
</dbReference>